<gene>
    <name evidence="13 15" type="primary">atpF</name>
    <name evidence="15" type="ORF">NCTC10166_00205</name>
</gene>
<dbReference type="InterPro" id="IPR050059">
    <property type="entry name" value="ATP_synthase_B_chain"/>
</dbReference>
<dbReference type="Proteomes" id="UP000289440">
    <property type="component" value="Chromosome"/>
</dbReference>
<reference evidence="15 16" key="1">
    <citation type="submission" date="2019-01" db="EMBL/GenBank/DDBJ databases">
        <authorList>
            <consortium name="Pathogen Informatics"/>
        </authorList>
    </citation>
    <scope>NUCLEOTIDE SEQUENCE [LARGE SCALE GENOMIC DNA]</scope>
    <source>
        <strain evidence="15 16">NCTC10166</strain>
    </source>
</reference>
<dbReference type="HAMAP" id="MF_01398">
    <property type="entry name" value="ATP_synth_b_bprime"/>
    <property type="match status" value="1"/>
</dbReference>
<dbReference type="GO" id="GO:0005886">
    <property type="term" value="C:plasma membrane"/>
    <property type="evidence" value="ECO:0007669"/>
    <property type="project" value="UniProtKB-SubCell"/>
</dbReference>
<dbReference type="KEGG" id="mnu:NCTC10166_00205"/>
<comment type="similarity">
    <text evidence="1 13 14">Belongs to the ATPase B chain family.</text>
</comment>
<dbReference type="InterPro" id="IPR002146">
    <property type="entry name" value="ATP_synth_b/b'su_bac/chlpt"/>
</dbReference>
<proteinExistence type="inferred from homology"/>
<keyword evidence="2 13" id="KW-0813">Transport</keyword>
<keyword evidence="4 13" id="KW-0138">CF(0)</keyword>
<keyword evidence="5 13" id="KW-0812">Transmembrane</keyword>
<evidence type="ECO:0000256" key="9">
    <source>
        <dbReference type="ARBA" id="ARBA00023136"/>
    </source>
</evidence>
<evidence type="ECO:0000256" key="4">
    <source>
        <dbReference type="ARBA" id="ARBA00022547"/>
    </source>
</evidence>
<evidence type="ECO:0000256" key="13">
    <source>
        <dbReference type="HAMAP-Rule" id="MF_01398"/>
    </source>
</evidence>
<evidence type="ECO:0000256" key="5">
    <source>
        <dbReference type="ARBA" id="ARBA00022692"/>
    </source>
</evidence>
<dbReference type="OrthoDB" id="400556at2"/>
<dbReference type="EMBL" id="LR214951">
    <property type="protein sequence ID" value="VEU59246.1"/>
    <property type="molecule type" value="Genomic_DNA"/>
</dbReference>
<evidence type="ECO:0000256" key="7">
    <source>
        <dbReference type="ARBA" id="ARBA00022989"/>
    </source>
</evidence>
<dbReference type="InterPro" id="IPR005864">
    <property type="entry name" value="ATP_synth_F0_bsu_bac"/>
</dbReference>
<dbReference type="NCBIfam" id="TIGR01144">
    <property type="entry name" value="ATP_synt_b"/>
    <property type="match status" value="1"/>
</dbReference>
<keyword evidence="3 13" id="KW-1003">Cell membrane</keyword>
<dbReference type="AlphaFoldDB" id="A0A449A4T8"/>
<feature type="transmembrane region" description="Helical" evidence="13">
    <location>
        <begin position="34"/>
        <end position="56"/>
    </location>
</feature>
<dbReference type="RefSeq" id="WP_129719649.1">
    <property type="nucleotide sequence ID" value="NZ_LR214951.1"/>
</dbReference>
<keyword evidence="6 13" id="KW-0375">Hydrogen ion transport</keyword>
<protein>
    <recommendedName>
        <fullName evidence="13">ATP synthase subunit b</fullName>
    </recommendedName>
    <alternativeName>
        <fullName evidence="13">ATP synthase F(0) sector subunit b</fullName>
    </alternativeName>
    <alternativeName>
        <fullName evidence="13">ATPase subunit I</fullName>
    </alternativeName>
    <alternativeName>
        <fullName evidence="13">F-type ATPase subunit b</fullName>
        <shortName evidence="13">F-ATPase subunit b</shortName>
    </alternativeName>
</protein>
<dbReference type="GO" id="GO:0016787">
    <property type="term" value="F:hydrolase activity"/>
    <property type="evidence" value="ECO:0007669"/>
    <property type="project" value="UniProtKB-KW"/>
</dbReference>
<evidence type="ECO:0000313" key="15">
    <source>
        <dbReference type="EMBL" id="VEU59246.1"/>
    </source>
</evidence>
<dbReference type="PANTHER" id="PTHR33445:SF1">
    <property type="entry name" value="ATP SYNTHASE SUBUNIT B"/>
    <property type="match status" value="1"/>
</dbReference>
<keyword evidence="9 13" id="KW-0472">Membrane</keyword>
<evidence type="ECO:0000256" key="12">
    <source>
        <dbReference type="ARBA" id="ARBA00037847"/>
    </source>
</evidence>
<evidence type="ECO:0000313" key="16">
    <source>
        <dbReference type="Proteomes" id="UP000289440"/>
    </source>
</evidence>
<keyword evidence="10 13" id="KW-0066">ATP synthesis</keyword>
<evidence type="ECO:0000256" key="1">
    <source>
        <dbReference type="ARBA" id="ARBA00005513"/>
    </source>
</evidence>
<evidence type="ECO:0000256" key="14">
    <source>
        <dbReference type="RuleBase" id="RU003848"/>
    </source>
</evidence>
<evidence type="ECO:0000256" key="11">
    <source>
        <dbReference type="ARBA" id="ARBA00025198"/>
    </source>
</evidence>
<name>A0A449A4T8_9BACT</name>
<dbReference type="GO" id="GO:0012505">
    <property type="term" value="C:endomembrane system"/>
    <property type="evidence" value="ECO:0007669"/>
    <property type="project" value="UniProtKB-SubCell"/>
</dbReference>
<sequence>MLTQNLSQNTSEKTNEFSAGEEISKLFKNILPNVWVMLATLVAFIIVLIILYFLVYSPLRKVIQEKREFIQKNINETIVKKEQAIKFELQKKHELSIAKQKALEIIEQSRFNSEKESLITINNAKIEAKQIINDGNRAIKKMQLDYQQQYKNDVVNTAVKLASKIIEKNINENDNQNLIQTFFDNIETENNE</sequence>
<keyword evidence="8 13" id="KW-0406">Ion transport</keyword>
<evidence type="ECO:0000256" key="10">
    <source>
        <dbReference type="ARBA" id="ARBA00023310"/>
    </source>
</evidence>
<keyword evidence="15" id="KW-0378">Hydrolase</keyword>
<dbReference type="CDD" id="cd06503">
    <property type="entry name" value="ATP-synt_Fo_b"/>
    <property type="match status" value="1"/>
</dbReference>
<dbReference type="PANTHER" id="PTHR33445">
    <property type="entry name" value="ATP SYNTHASE SUBUNIT B', CHLOROPLASTIC"/>
    <property type="match status" value="1"/>
</dbReference>
<evidence type="ECO:0000256" key="8">
    <source>
        <dbReference type="ARBA" id="ARBA00023065"/>
    </source>
</evidence>
<accession>A0A449A4T8</accession>
<comment type="subcellular location">
    <subcellularLocation>
        <location evidence="13">Cell membrane</location>
        <topology evidence="13">Single-pass membrane protein</topology>
    </subcellularLocation>
    <subcellularLocation>
        <location evidence="12">Endomembrane system</location>
        <topology evidence="12">Single-pass membrane protein</topology>
    </subcellularLocation>
</comment>
<comment type="function">
    <text evidence="11 13">F(1)F(0) ATP synthase produces ATP from ADP in the presence of a proton or sodium gradient. F-type ATPases consist of two structural domains, F(1) containing the extramembraneous catalytic core and F(0) containing the membrane proton channel, linked together by a central stalk and a peripheral stalk. During catalysis, ATP synthesis in the catalytic domain of F(1) is coupled via a rotary mechanism of the central stalk subunits to proton translocation.</text>
</comment>
<dbReference type="GO" id="GO:0046933">
    <property type="term" value="F:proton-transporting ATP synthase activity, rotational mechanism"/>
    <property type="evidence" value="ECO:0007669"/>
    <property type="project" value="UniProtKB-UniRule"/>
</dbReference>
<evidence type="ECO:0000256" key="6">
    <source>
        <dbReference type="ARBA" id="ARBA00022781"/>
    </source>
</evidence>
<organism evidence="15 16">
    <name type="scientific">Mesomycoplasma neurolyticum</name>
    <dbReference type="NCBI Taxonomy" id="2120"/>
    <lineage>
        <taxon>Bacteria</taxon>
        <taxon>Bacillati</taxon>
        <taxon>Mycoplasmatota</taxon>
        <taxon>Mycoplasmoidales</taxon>
        <taxon>Metamycoplasmataceae</taxon>
        <taxon>Mesomycoplasma</taxon>
    </lineage>
</organism>
<comment type="subunit">
    <text evidence="13">F-type ATPases have 2 components, F(1) - the catalytic core - and F(0) - the membrane proton channel. F(1) has five subunits: alpha(3), beta(3), gamma(1), delta(1), epsilon(1). F(0) has three main subunits: a(1), b(2) and c(10-14). The alpha and beta chains form an alternating ring which encloses part of the gamma chain. F(1) is attached to F(0) by a central stalk formed by the gamma and epsilon chains, while a peripheral stalk is formed by the delta and b chains.</text>
</comment>
<keyword evidence="7 13" id="KW-1133">Transmembrane helix</keyword>
<dbReference type="Pfam" id="PF00430">
    <property type="entry name" value="ATP-synt_B"/>
    <property type="match status" value="1"/>
</dbReference>
<evidence type="ECO:0000256" key="2">
    <source>
        <dbReference type="ARBA" id="ARBA00022448"/>
    </source>
</evidence>
<evidence type="ECO:0000256" key="3">
    <source>
        <dbReference type="ARBA" id="ARBA00022475"/>
    </source>
</evidence>
<dbReference type="GO" id="GO:0045259">
    <property type="term" value="C:proton-transporting ATP synthase complex"/>
    <property type="evidence" value="ECO:0007669"/>
    <property type="project" value="UniProtKB-KW"/>
</dbReference>
<keyword evidence="16" id="KW-1185">Reference proteome</keyword>
<comment type="function">
    <text evidence="13">Component of the F(0) channel, it forms part of the peripheral stalk, linking F(1) to F(0).</text>
</comment>
<dbReference type="GO" id="GO:0046961">
    <property type="term" value="F:proton-transporting ATPase activity, rotational mechanism"/>
    <property type="evidence" value="ECO:0007669"/>
    <property type="project" value="TreeGrafter"/>
</dbReference>